<evidence type="ECO:0000259" key="5">
    <source>
        <dbReference type="SMART" id="SM00244"/>
    </source>
</evidence>
<keyword evidence="4" id="KW-1133">Transmembrane helix</keyword>
<feature type="transmembrane region" description="Helical" evidence="4">
    <location>
        <begin position="33"/>
        <end position="55"/>
    </location>
</feature>
<dbReference type="PANTHER" id="PTHR10264">
    <property type="entry name" value="BAND 7 PROTEIN-RELATED"/>
    <property type="match status" value="1"/>
</dbReference>
<dbReference type="SMART" id="SM00244">
    <property type="entry name" value="PHB"/>
    <property type="match status" value="1"/>
</dbReference>
<evidence type="ECO:0000313" key="7">
    <source>
        <dbReference type="Proteomes" id="UP000424527"/>
    </source>
</evidence>
<organism evidence="6 7">
    <name type="scientific">Larimichthys crocea</name>
    <name type="common">Large yellow croaker</name>
    <name type="synonym">Pseudosciaena crocea</name>
    <dbReference type="NCBI Taxonomy" id="215358"/>
    <lineage>
        <taxon>Eukaryota</taxon>
        <taxon>Metazoa</taxon>
        <taxon>Chordata</taxon>
        <taxon>Craniata</taxon>
        <taxon>Vertebrata</taxon>
        <taxon>Euteleostomi</taxon>
        <taxon>Actinopterygii</taxon>
        <taxon>Neopterygii</taxon>
        <taxon>Teleostei</taxon>
        <taxon>Neoteleostei</taxon>
        <taxon>Acanthomorphata</taxon>
        <taxon>Eupercaria</taxon>
        <taxon>Sciaenidae</taxon>
        <taxon>Larimichthys</taxon>
    </lineage>
</organism>
<dbReference type="PRINTS" id="PR00721">
    <property type="entry name" value="STOMATIN"/>
</dbReference>
<keyword evidence="4" id="KW-0812">Transmembrane</keyword>
<dbReference type="PANTHER" id="PTHR10264:SF117">
    <property type="entry name" value="ERYTHROCYTE BAND 7 INTEGRAL MEMBRANE PROTEIN-LIKE"/>
    <property type="match status" value="1"/>
</dbReference>
<dbReference type="GO" id="GO:0009898">
    <property type="term" value="C:cytoplasmic side of plasma membrane"/>
    <property type="evidence" value="ECO:0007669"/>
    <property type="project" value="UniProtKB-ARBA"/>
</dbReference>
<dbReference type="InterPro" id="IPR043202">
    <property type="entry name" value="Band-7_stomatin-like"/>
</dbReference>
<dbReference type="Proteomes" id="UP000424527">
    <property type="component" value="Unassembled WGS sequence"/>
</dbReference>
<dbReference type="Gene3D" id="3.30.479.30">
    <property type="entry name" value="Band 7 domain"/>
    <property type="match status" value="1"/>
</dbReference>
<keyword evidence="7" id="KW-1185">Reference proteome</keyword>
<comment type="caution">
    <text evidence="6">The sequence shown here is derived from an EMBL/GenBank/DDBJ whole genome shotgun (WGS) entry which is preliminary data.</text>
</comment>
<reference evidence="6 7" key="1">
    <citation type="submission" date="2019-07" db="EMBL/GenBank/DDBJ databases">
        <title>Chromosome genome assembly for large yellow croaker.</title>
        <authorList>
            <person name="Xiao S."/>
        </authorList>
    </citation>
    <scope>NUCLEOTIDE SEQUENCE [LARGE SCALE GENOMIC DNA]</scope>
    <source>
        <strain evidence="6">JMULYC20181020</strain>
        <tissue evidence="6">Muscle</tissue>
    </source>
</reference>
<accession>A0A6G0HK78</accession>
<dbReference type="InterPro" id="IPR001972">
    <property type="entry name" value="Stomatin_HflK_fam"/>
</dbReference>
<evidence type="ECO:0000256" key="1">
    <source>
        <dbReference type="ARBA" id="ARBA00008164"/>
    </source>
</evidence>
<dbReference type="InterPro" id="IPR036013">
    <property type="entry name" value="Band_7/SPFH_dom_sf"/>
</dbReference>
<evidence type="ECO:0000256" key="2">
    <source>
        <dbReference type="ARBA" id="ARBA00053394"/>
    </source>
</evidence>
<dbReference type="FunFam" id="3.30.479.30:FF:000004">
    <property type="entry name" value="Putative membrane protease family, stomatin"/>
    <property type="match status" value="1"/>
</dbReference>
<dbReference type="Pfam" id="PF01145">
    <property type="entry name" value="Band_7"/>
    <property type="match status" value="1"/>
</dbReference>
<gene>
    <name evidence="6" type="ORF">D5F01_LYC21777</name>
</gene>
<evidence type="ECO:0000256" key="3">
    <source>
        <dbReference type="ARBA" id="ARBA00071670"/>
    </source>
</evidence>
<comment type="function">
    <text evidence="2">Plays a role in the regulation of glomerular permeability, acting probably as a linker between the plasma membrane and the cytoskeleton.</text>
</comment>
<dbReference type="InterPro" id="IPR001107">
    <property type="entry name" value="Band_7"/>
</dbReference>
<evidence type="ECO:0000313" key="6">
    <source>
        <dbReference type="EMBL" id="KAE8279649.1"/>
    </source>
</evidence>
<dbReference type="AlphaFoldDB" id="A0A6G0HK78"/>
<feature type="domain" description="Band 7" evidence="5">
    <location>
        <begin position="59"/>
        <end position="208"/>
    </location>
</feature>
<proteinExistence type="inferred from homology"/>
<protein>
    <recommendedName>
        <fullName evidence="3">Podocin</fullName>
    </recommendedName>
</protein>
<comment type="similarity">
    <text evidence="1">Belongs to the band 7/mec-2 family.</text>
</comment>
<evidence type="ECO:0000256" key="4">
    <source>
        <dbReference type="SAM" id="Phobius"/>
    </source>
</evidence>
<name>A0A6G0HK78_LARCR</name>
<dbReference type="Gene3D" id="6.10.250.2090">
    <property type="match status" value="1"/>
</dbReference>
<keyword evidence="4" id="KW-0472">Membrane</keyword>
<dbReference type="SUPFAM" id="SSF117892">
    <property type="entry name" value="Band 7/SPFH domain"/>
    <property type="match status" value="1"/>
</dbReference>
<sequence>MNRGNRVGAVCDELTVTNDGGGSRRSSGRSSSVVEVLGAVLTLLSAVFILLSFPLTGWMCAKVIHEYERAVIFRLGRVVKGRAKGPGLFWFIPWLDVIQTVDLRTVSFNIQPQEVDAVVFYRVVDPSSWVTRVEDGYQAIHTLTQTTLRAALGAHTLTDVLTKRTGIARRIEETLHGASILWGVQVERVEIKDLSLPVNLQRCMASEAEAARRARAKMIVAEGEVKASHALKEAASGLSPVAYHLRYLQSLSSVQSSASIVVFSFPAELLDMFIPHQPQDLNVSAGR</sequence>
<dbReference type="EMBL" id="REGW02000022">
    <property type="protein sequence ID" value="KAE8279649.1"/>
    <property type="molecule type" value="Genomic_DNA"/>
</dbReference>